<dbReference type="WBParaSite" id="RSKR_0000358100.1">
    <property type="protein sequence ID" value="RSKR_0000358100.1"/>
    <property type="gene ID" value="RSKR_0000358100"/>
</dbReference>
<accession>A0AC35TRH8</accession>
<reference evidence="2" key="1">
    <citation type="submission" date="2016-11" db="UniProtKB">
        <authorList>
            <consortium name="WormBaseParasite"/>
        </authorList>
    </citation>
    <scope>IDENTIFICATION</scope>
    <source>
        <strain evidence="2">KR3021</strain>
    </source>
</reference>
<organism evidence="1 2">
    <name type="scientific">Rhabditophanes sp. KR3021</name>
    <dbReference type="NCBI Taxonomy" id="114890"/>
    <lineage>
        <taxon>Eukaryota</taxon>
        <taxon>Metazoa</taxon>
        <taxon>Ecdysozoa</taxon>
        <taxon>Nematoda</taxon>
        <taxon>Chromadorea</taxon>
        <taxon>Rhabditida</taxon>
        <taxon>Tylenchina</taxon>
        <taxon>Panagrolaimomorpha</taxon>
        <taxon>Strongyloidoidea</taxon>
        <taxon>Alloionematidae</taxon>
        <taxon>Rhabditophanes</taxon>
    </lineage>
</organism>
<dbReference type="Proteomes" id="UP000095286">
    <property type="component" value="Unplaced"/>
</dbReference>
<proteinExistence type="predicted"/>
<evidence type="ECO:0000313" key="1">
    <source>
        <dbReference type="Proteomes" id="UP000095286"/>
    </source>
</evidence>
<protein>
    <submittedName>
        <fullName evidence="2">DDE_3 domain-containing protein</fullName>
    </submittedName>
</protein>
<sequence length="203" mass="23692">MIIVMDDETYVPKDPQHVPGREFYSATSRTSIPFHQRSKTRKKYAGKLMIWQAIDEDGNISKPFVTDKTMNWEVYLHCLKKFLLPFIKKHQTDTPVLFWPGMATCHYQKDVKKFLEQNKIEFVQKIDNAPCVPHLRPIDKLWALCKQEYKKEVSPANSIQEMEKKWSKISKRVANMPGQALFHGLRGKLRLTARKGVYAVLAK</sequence>
<name>A0AC35TRH8_9BILA</name>
<evidence type="ECO:0000313" key="2">
    <source>
        <dbReference type="WBParaSite" id="RSKR_0000358100.1"/>
    </source>
</evidence>